<dbReference type="RefSeq" id="WP_377090515.1">
    <property type="nucleotide sequence ID" value="NZ_JBHSJL010000014.1"/>
</dbReference>
<evidence type="ECO:0000313" key="3">
    <source>
        <dbReference type="Proteomes" id="UP001597389"/>
    </source>
</evidence>
<dbReference type="Proteomes" id="UP001597389">
    <property type="component" value="Unassembled WGS sequence"/>
</dbReference>
<reference evidence="3" key="1">
    <citation type="journal article" date="2019" name="Int. J. Syst. Evol. Microbiol.">
        <title>The Global Catalogue of Microorganisms (GCM) 10K type strain sequencing project: providing services to taxonomists for standard genome sequencing and annotation.</title>
        <authorList>
            <consortium name="The Broad Institute Genomics Platform"/>
            <consortium name="The Broad Institute Genome Sequencing Center for Infectious Disease"/>
            <person name="Wu L."/>
            <person name="Ma J."/>
        </authorList>
    </citation>
    <scope>NUCLEOTIDE SEQUENCE [LARGE SCALE GENOMIC DNA]</scope>
    <source>
        <strain evidence="3">CCUG 57942</strain>
    </source>
</reference>
<keyword evidence="3" id="KW-1185">Reference proteome</keyword>
<proteinExistence type="predicted"/>
<sequence>MNTVTHALLPVVAICLYQRFRKSDFSLNKFQYALITFAGAAPDLFTPHFSIASRYSSWSHTLPALITFTVILLTTASFKFKTLTTKVAVFMVVAYSLHLACDALSGGIPWLLPYSDAILGDYYISPSLWIPFDVILVFTTYILARTVKDSSSATTSV</sequence>
<dbReference type="InterPro" id="IPR007404">
    <property type="entry name" value="YdjM-like"/>
</dbReference>
<feature type="transmembrane region" description="Helical" evidence="1">
    <location>
        <begin position="123"/>
        <end position="144"/>
    </location>
</feature>
<name>A0ABW4Z8J9_9BACT</name>
<accession>A0ABW4Z8J9</accession>
<dbReference type="EMBL" id="JBHUJB010000021">
    <property type="protein sequence ID" value="MFD2158306.1"/>
    <property type="molecule type" value="Genomic_DNA"/>
</dbReference>
<evidence type="ECO:0000256" key="1">
    <source>
        <dbReference type="SAM" id="Phobius"/>
    </source>
</evidence>
<comment type="caution">
    <text evidence="2">The sequence shown here is derived from an EMBL/GenBank/DDBJ whole genome shotgun (WGS) entry which is preliminary data.</text>
</comment>
<organism evidence="2 3">
    <name type="scientific">Rubritalea tangerina</name>
    <dbReference type="NCBI Taxonomy" id="430798"/>
    <lineage>
        <taxon>Bacteria</taxon>
        <taxon>Pseudomonadati</taxon>
        <taxon>Verrucomicrobiota</taxon>
        <taxon>Verrucomicrobiia</taxon>
        <taxon>Verrucomicrobiales</taxon>
        <taxon>Rubritaleaceae</taxon>
        <taxon>Rubritalea</taxon>
    </lineage>
</organism>
<evidence type="ECO:0000313" key="2">
    <source>
        <dbReference type="EMBL" id="MFD2158306.1"/>
    </source>
</evidence>
<keyword evidence="2" id="KW-0378">Hydrolase</keyword>
<dbReference type="Pfam" id="PF04307">
    <property type="entry name" value="YdjM"/>
    <property type="match status" value="1"/>
</dbReference>
<keyword evidence="1" id="KW-0812">Transmembrane</keyword>
<feature type="transmembrane region" description="Helical" evidence="1">
    <location>
        <begin position="61"/>
        <end position="80"/>
    </location>
</feature>
<gene>
    <name evidence="2" type="ORF">ACFSW8_05295</name>
</gene>
<keyword evidence="1" id="KW-1133">Transmembrane helix</keyword>
<dbReference type="GO" id="GO:0016787">
    <property type="term" value="F:hydrolase activity"/>
    <property type="evidence" value="ECO:0007669"/>
    <property type="project" value="UniProtKB-KW"/>
</dbReference>
<feature type="transmembrane region" description="Helical" evidence="1">
    <location>
        <begin position="87"/>
        <end position="111"/>
    </location>
</feature>
<protein>
    <submittedName>
        <fullName evidence="2">Metal-dependent hydrolase</fullName>
    </submittedName>
</protein>
<keyword evidence="1" id="KW-0472">Membrane</keyword>